<dbReference type="PANTHER" id="PTHR32305">
    <property type="match status" value="1"/>
</dbReference>
<sequence>MEYLPFGETLVDEHNNSHNTPFKFNGKEFDEETGNYYYSARYYDPKMSIFISVDPLAEQTGDTYGYVYNNPINLVDPTGMKGDDWYIDAQTGKVLGQDGAATNEFRVVFKSDWDEKVSVNGGSKSEQATKDLQSVSGKITVNSTKIAKDINTINNQTIADQTKERQVYIGLLVDTSTDYPTAEVTSAIGPAGVSGLTEPEIHETTDGEGNLTSRRFAGTRLRPLAQIHSHNTAPKGKKNVAQTSDSATTFGPFNDKSTAAGFGITIYAIDSWTKITPGGNAIHRVNARGKASTNVGTTEAHDIGNDALREYVGN</sequence>
<gene>
    <name evidence="2" type="ORF">K1I41_12045</name>
</gene>
<reference evidence="2 3" key="1">
    <citation type="submission" date="2021-07" db="EMBL/GenBank/DDBJ databases">
        <title>Flavobacterium WSW3-B6 sp.nov, isolated from seaweed.</title>
        <authorList>
            <person name="Muhammad N."/>
            <person name="Ho H."/>
            <person name="Lee Y.-J."/>
            <person name="Nguyen T."/>
            <person name="Ho J."/>
            <person name="Kim S.-G."/>
        </authorList>
    </citation>
    <scope>NUCLEOTIDE SEQUENCE [LARGE SCALE GENOMIC DNA]</scope>
    <source>
        <strain evidence="2 3">WSW3-B6</strain>
    </source>
</reference>
<name>A0ABX8VB30_9FLAO</name>
<dbReference type="InterPro" id="IPR022385">
    <property type="entry name" value="Rhs_assc_core"/>
</dbReference>
<keyword evidence="3" id="KW-1185">Reference proteome</keyword>
<dbReference type="Gene3D" id="2.180.10.10">
    <property type="entry name" value="RHS repeat-associated core"/>
    <property type="match status" value="1"/>
</dbReference>
<accession>A0ABX8VB30</accession>
<evidence type="ECO:0000256" key="1">
    <source>
        <dbReference type="SAM" id="MobiDB-lite"/>
    </source>
</evidence>
<feature type="compositionally biased region" description="Polar residues" evidence="1">
    <location>
        <begin position="240"/>
        <end position="252"/>
    </location>
</feature>
<dbReference type="Proteomes" id="UP000825381">
    <property type="component" value="Chromosome"/>
</dbReference>
<dbReference type="NCBIfam" id="TIGR03696">
    <property type="entry name" value="Rhs_assc_core"/>
    <property type="match status" value="1"/>
</dbReference>
<dbReference type="InterPro" id="IPR050708">
    <property type="entry name" value="T6SS_VgrG/RHS"/>
</dbReference>
<evidence type="ECO:0000313" key="2">
    <source>
        <dbReference type="EMBL" id="QYJ68241.1"/>
    </source>
</evidence>
<dbReference type="EMBL" id="CP080429">
    <property type="protein sequence ID" value="QYJ68241.1"/>
    <property type="molecule type" value="Genomic_DNA"/>
</dbReference>
<dbReference type="PANTHER" id="PTHR32305:SF15">
    <property type="entry name" value="PROTEIN RHSA-RELATED"/>
    <property type="match status" value="1"/>
</dbReference>
<proteinExistence type="predicted"/>
<evidence type="ECO:0000313" key="3">
    <source>
        <dbReference type="Proteomes" id="UP000825381"/>
    </source>
</evidence>
<dbReference type="RefSeq" id="WP_220640584.1">
    <property type="nucleotide sequence ID" value="NZ_CP080429.1"/>
</dbReference>
<feature type="region of interest" description="Disordered" evidence="1">
    <location>
        <begin position="231"/>
        <end position="252"/>
    </location>
</feature>
<organism evidence="2 3">
    <name type="scientific">Flavobacterium litorale</name>
    <dbReference type="NCBI Taxonomy" id="2856519"/>
    <lineage>
        <taxon>Bacteria</taxon>
        <taxon>Pseudomonadati</taxon>
        <taxon>Bacteroidota</taxon>
        <taxon>Flavobacteriia</taxon>
        <taxon>Flavobacteriales</taxon>
        <taxon>Flavobacteriaceae</taxon>
        <taxon>Flavobacterium</taxon>
    </lineage>
</organism>
<protein>
    <submittedName>
        <fullName evidence="2">RHS repeat-associated core domain-containing protein</fullName>
    </submittedName>
</protein>